<feature type="domain" description="Hydroxymethylglutaryl-coenzyme A synthase N-terminal" evidence="3">
    <location>
        <begin position="4"/>
        <end position="170"/>
    </location>
</feature>
<protein>
    <submittedName>
        <fullName evidence="5">Hydroxymethylglutaryl-CoA synthase</fullName>
    </submittedName>
</protein>
<proteinExistence type="inferred from homology"/>
<keyword evidence="6" id="KW-1185">Reference proteome</keyword>
<dbReference type="PANTHER" id="PTHR43323">
    <property type="entry name" value="3-HYDROXY-3-METHYLGLUTARYL COENZYME A SYNTHASE"/>
    <property type="match status" value="1"/>
</dbReference>
<dbReference type="Proteomes" id="UP001291309">
    <property type="component" value="Unassembled WGS sequence"/>
</dbReference>
<gene>
    <name evidence="5" type="ORF">SYV04_01075</name>
</gene>
<dbReference type="InterPro" id="IPR013528">
    <property type="entry name" value="HMG_CoA_synth_N"/>
</dbReference>
<dbReference type="EMBL" id="JAXIVS010000001">
    <property type="protein sequence ID" value="MDY7224947.1"/>
    <property type="molecule type" value="Genomic_DNA"/>
</dbReference>
<evidence type="ECO:0000259" key="3">
    <source>
        <dbReference type="Pfam" id="PF01154"/>
    </source>
</evidence>
<reference evidence="5 6" key="1">
    <citation type="submission" date="2023-12" db="EMBL/GenBank/DDBJ databases">
        <title>the genome sequence of Hyalangium sp. s54d21.</title>
        <authorList>
            <person name="Zhang X."/>
        </authorList>
    </citation>
    <scope>NUCLEOTIDE SEQUENCE [LARGE SCALE GENOMIC DNA]</scope>
    <source>
        <strain evidence="6">s54d21</strain>
    </source>
</reference>
<name>A0ABU5GVM0_9BACT</name>
<sequence length="421" mass="45000">MKRQQVGIEALAIAVPRRYVDLAELARARGVDPAKYTSGLGAREMAVYDPGEDTVALAASAVSRLLRTHQVDASRIGMLVVGTETGVDHSKPVASHVQGLLKLPRTMRVYDTQHACYGGTAGLMAAAEWIASGAAAGRSAVVVCSDIARYGLNTAGEPTQGAGAVALLVSEQPDLLALDVGLNGSCSMDVYDFWRPLGRREAVVDGHYSIQCYLEALSGAYRGWRERALAHEVVRWGSTTPGEQLARILYHVPFCKMARKAHTQLRLCDLEDAPNAANTTAEAREELAKSSASYEAQVASSLSLNARVGNVYTASLYLALAGLLHAESGTLAGQRLGLLSYGSGCASEFFSGVVGAQAAQRMARTDVEAVMARRERVSVEEYERLMKLPGDGPEVLAPAPGEFRLAEIRDHKRHYVEGAAS</sequence>
<keyword evidence="2" id="KW-0808">Transferase</keyword>
<dbReference type="CDD" id="cd00827">
    <property type="entry name" value="init_cond_enzymes"/>
    <property type="match status" value="1"/>
</dbReference>
<evidence type="ECO:0000313" key="6">
    <source>
        <dbReference type="Proteomes" id="UP001291309"/>
    </source>
</evidence>
<dbReference type="Pfam" id="PF08540">
    <property type="entry name" value="HMG_CoA_synt_C"/>
    <property type="match status" value="1"/>
</dbReference>
<evidence type="ECO:0000256" key="2">
    <source>
        <dbReference type="ARBA" id="ARBA00022679"/>
    </source>
</evidence>
<evidence type="ECO:0000313" key="5">
    <source>
        <dbReference type="EMBL" id="MDY7224947.1"/>
    </source>
</evidence>
<dbReference type="RefSeq" id="WP_321543673.1">
    <property type="nucleotide sequence ID" value="NZ_JAXIVS010000001.1"/>
</dbReference>
<accession>A0ABU5GVM0</accession>
<dbReference type="SUPFAM" id="SSF53901">
    <property type="entry name" value="Thiolase-like"/>
    <property type="match status" value="2"/>
</dbReference>
<dbReference type="InterPro" id="IPR016039">
    <property type="entry name" value="Thiolase-like"/>
</dbReference>
<dbReference type="InterPro" id="IPR013746">
    <property type="entry name" value="HMG_CoA_synt_C_dom"/>
</dbReference>
<comment type="similarity">
    <text evidence="1">Belongs to the thiolase-like superfamily. HMG-CoA synthase family.</text>
</comment>
<evidence type="ECO:0000259" key="4">
    <source>
        <dbReference type="Pfam" id="PF08540"/>
    </source>
</evidence>
<feature type="domain" description="Hydroxymethylglutaryl-coenzyme A synthase C-terminal" evidence="4">
    <location>
        <begin position="289"/>
        <end position="388"/>
    </location>
</feature>
<dbReference type="PANTHER" id="PTHR43323:SF2">
    <property type="entry name" value="HYDROXYMETHYLGLUTARYL-COA SYNTHASE"/>
    <property type="match status" value="1"/>
</dbReference>
<dbReference type="Pfam" id="PF01154">
    <property type="entry name" value="HMG_CoA_synt_N"/>
    <property type="match status" value="1"/>
</dbReference>
<evidence type="ECO:0000256" key="1">
    <source>
        <dbReference type="ARBA" id="ARBA00007061"/>
    </source>
</evidence>
<organism evidence="5 6">
    <name type="scientific">Hyalangium rubrum</name>
    <dbReference type="NCBI Taxonomy" id="3103134"/>
    <lineage>
        <taxon>Bacteria</taxon>
        <taxon>Pseudomonadati</taxon>
        <taxon>Myxococcota</taxon>
        <taxon>Myxococcia</taxon>
        <taxon>Myxococcales</taxon>
        <taxon>Cystobacterineae</taxon>
        <taxon>Archangiaceae</taxon>
        <taxon>Hyalangium</taxon>
    </lineage>
</organism>
<comment type="caution">
    <text evidence="5">The sequence shown here is derived from an EMBL/GenBank/DDBJ whole genome shotgun (WGS) entry which is preliminary data.</text>
</comment>
<dbReference type="Gene3D" id="3.40.47.10">
    <property type="match status" value="2"/>
</dbReference>